<dbReference type="AlphaFoldDB" id="J9TJD0"/>
<feature type="region of interest" description="Disordered" evidence="1">
    <location>
        <begin position="23"/>
        <end position="68"/>
    </location>
</feature>
<name>J9TJD0_SYNC1</name>
<sequence length="68" mass="7541">MAPPADFIFHFAHLCPCPPETKYRSRDKTGTHVGQQGPSFPTNARGSPCQLPQNQADYRPAMHGISFE</sequence>
<dbReference type="KEGG" id="pca:Pcar_3434"/>
<dbReference type="HOGENOM" id="CLU_2790248_0_0_7"/>
<keyword evidence="3" id="KW-1185">Reference proteome</keyword>
<proteinExistence type="predicted"/>
<dbReference type="Proteomes" id="UP000002534">
    <property type="component" value="Chromosome"/>
</dbReference>
<evidence type="ECO:0000313" key="2">
    <source>
        <dbReference type="EMBL" id="AFR67599.1"/>
    </source>
</evidence>
<protein>
    <submittedName>
        <fullName evidence="2">Uncharacterized protein</fullName>
    </submittedName>
</protein>
<gene>
    <name evidence="2" type="ordered locus">Pcar_3434</name>
</gene>
<dbReference type="EMBL" id="CP000142">
    <property type="protein sequence ID" value="AFR67599.1"/>
    <property type="molecule type" value="Genomic_DNA"/>
</dbReference>
<dbReference type="STRING" id="338963.Pcar_3434"/>
<reference evidence="3" key="1">
    <citation type="submission" date="2005-10" db="EMBL/GenBank/DDBJ databases">
        <title>Complete sequence of Pelobacter carbinolicus DSM 2380.</title>
        <authorList>
            <person name="Copeland A."/>
            <person name="Lucas S."/>
            <person name="Lapidus A."/>
            <person name="Barry K."/>
            <person name="Detter J.C."/>
            <person name="Glavina T."/>
            <person name="Hammon N."/>
            <person name="Israni S."/>
            <person name="Pitluck S."/>
            <person name="Chertkov O."/>
            <person name="Schmutz J."/>
            <person name="Larimer F."/>
            <person name="Land M."/>
            <person name="Kyrpides N."/>
            <person name="Ivanova N."/>
            <person name="Richardson P."/>
        </authorList>
    </citation>
    <scope>NUCLEOTIDE SEQUENCE [LARGE SCALE GENOMIC DNA]</scope>
    <source>
        <strain evidence="3">DSM 2380 / NBRC 103641 / GraBd1</strain>
    </source>
</reference>
<feature type="compositionally biased region" description="Polar residues" evidence="1">
    <location>
        <begin position="32"/>
        <end position="56"/>
    </location>
</feature>
<evidence type="ECO:0000256" key="1">
    <source>
        <dbReference type="SAM" id="MobiDB-lite"/>
    </source>
</evidence>
<organism evidence="2 3">
    <name type="scientific">Syntrophotalea carbinolica (strain DSM 2380 / NBRC 103641 / GraBd1)</name>
    <name type="common">Pelobacter carbinolicus</name>
    <dbReference type="NCBI Taxonomy" id="338963"/>
    <lineage>
        <taxon>Bacteria</taxon>
        <taxon>Pseudomonadati</taxon>
        <taxon>Thermodesulfobacteriota</taxon>
        <taxon>Desulfuromonadia</taxon>
        <taxon>Desulfuromonadales</taxon>
        <taxon>Syntrophotaleaceae</taxon>
        <taxon>Syntrophotalea</taxon>
    </lineage>
</organism>
<evidence type="ECO:0000313" key="3">
    <source>
        <dbReference type="Proteomes" id="UP000002534"/>
    </source>
</evidence>
<reference evidence="2 3" key="2">
    <citation type="journal article" date="2012" name="BMC Genomics">
        <title>The genome of Pelobacter carbinolicus reveals surprising metabolic capabilities and physiological features.</title>
        <authorList>
            <person name="Aklujkar M."/>
            <person name="Haveman S.A."/>
            <person name="Didonato R.Jr."/>
            <person name="Chertkov O."/>
            <person name="Han C.S."/>
            <person name="Land M.L."/>
            <person name="Brown P."/>
            <person name="Lovley D.R."/>
        </authorList>
    </citation>
    <scope>NUCLEOTIDE SEQUENCE [LARGE SCALE GENOMIC DNA]</scope>
    <source>
        <strain evidence="3">DSM 2380 / NBRC 103641 / GraBd1</strain>
    </source>
</reference>
<accession>J9TJD0</accession>